<dbReference type="AlphaFoldDB" id="A0A926Z7H0"/>
<evidence type="ECO:0000259" key="9">
    <source>
        <dbReference type="Pfam" id="PF02397"/>
    </source>
</evidence>
<dbReference type="GO" id="GO:0005886">
    <property type="term" value="C:plasma membrane"/>
    <property type="evidence" value="ECO:0007669"/>
    <property type="project" value="UniProtKB-SubCell"/>
</dbReference>
<reference evidence="10" key="1">
    <citation type="journal article" date="2015" name="ISME J.">
        <title>Draft Genome Sequence of Streptomyces incarnatus NRRL8089, which Produces the Nucleoside Antibiotic Sinefungin.</title>
        <authorList>
            <person name="Oshima K."/>
            <person name="Hattori M."/>
            <person name="Shimizu H."/>
            <person name="Fukuda K."/>
            <person name="Nemoto M."/>
            <person name="Inagaki K."/>
            <person name="Tamura T."/>
        </authorList>
    </citation>
    <scope>NUCLEOTIDE SEQUENCE</scope>
    <source>
        <strain evidence="10">FACHB-1277</strain>
    </source>
</reference>
<dbReference type="InterPro" id="IPR003362">
    <property type="entry name" value="Bact_transf"/>
</dbReference>
<keyword evidence="11" id="KW-1185">Reference proteome</keyword>
<protein>
    <submittedName>
        <fullName evidence="10">Sugar transferase</fullName>
    </submittedName>
</protein>
<gene>
    <name evidence="10" type="ORF">H6F44_16390</name>
</gene>
<evidence type="ECO:0000313" key="11">
    <source>
        <dbReference type="Proteomes" id="UP000631421"/>
    </source>
</evidence>
<evidence type="ECO:0000256" key="2">
    <source>
        <dbReference type="ARBA" id="ARBA00006464"/>
    </source>
</evidence>
<dbReference type="Proteomes" id="UP000631421">
    <property type="component" value="Unassembled WGS sequence"/>
</dbReference>
<reference evidence="10" key="2">
    <citation type="submission" date="2020-08" db="EMBL/GenBank/DDBJ databases">
        <authorList>
            <person name="Chen M."/>
            <person name="Teng W."/>
            <person name="Zhao L."/>
            <person name="Hu C."/>
            <person name="Zhou Y."/>
            <person name="Han B."/>
            <person name="Song L."/>
            <person name="Shu W."/>
        </authorList>
    </citation>
    <scope>NUCLEOTIDE SEQUENCE</scope>
    <source>
        <strain evidence="10">FACHB-1277</strain>
    </source>
</reference>
<evidence type="ECO:0000256" key="5">
    <source>
        <dbReference type="ARBA" id="ARBA00022692"/>
    </source>
</evidence>
<keyword evidence="4 10" id="KW-0808">Transferase</keyword>
<feature type="transmembrane region" description="Helical" evidence="8">
    <location>
        <begin position="52"/>
        <end position="75"/>
    </location>
</feature>
<evidence type="ECO:0000256" key="1">
    <source>
        <dbReference type="ARBA" id="ARBA00004236"/>
    </source>
</evidence>
<evidence type="ECO:0000256" key="6">
    <source>
        <dbReference type="ARBA" id="ARBA00022989"/>
    </source>
</evidence>
<proteinExistence type="inferred from homology"/>
<accession>A0A926Z7H0</accession>
<evidence type="ECO:0000256" key="3">
    <source>
        <dbReference type="ARBA" id="ARBA00022475"/>
    </source>
</evidence>
<keyword evidence="3" id="KW-1003">Cell membrane</keyword>
<dbReference type="PANTHER" id="PTHR30576">
    <property type="entry name" value="COLANIC BIOSYNTHESIS UDP-GLUCOSE LIPID CARRIER TRANSFERASE"/>
    <property type="match status" value="1"/>
</dbReference>
<evidence type="ECO:0000313" key="10">
    <source>
        <dbReference type="EMBL" id="MBD2151687.1"/>
    </source>
</evidence>
<comment type="caution">
    <text evidence="10">The sequence shown here is derived from an EMBL/GenBank/DDBJ whole genome shotgun (WGS) entry which is preliminary data.</text>
</comment>
<evidence type="ECO:0000256" key="4">
    <source>
        <dbReference type="ARBA" id="ARBA00022679"/>
    </source>
</evidence>
<keyword evidence="7 8" id="KW-0472">Membrane</keyword>
<evidence type="ECO:0000256" key="7">
    <source>
        <dbReference type="ARBA" id="ARBA00023136"/>
    </source>
</evidence>
<dbReference type="PANTHER" id="PTHR30576:SF4">
    <property type="entry name" value="UNDECAPRENYL-PHOSPHATE GALACTOSE PHOSPHOTRANSFERASE"/>
    <property type="match status" value="1"/>
</dbReference>
<keyword evidence="5 8" id="KW-0812">Transmembrane</keyword>
<comment type="similarity">
    <text evidence="2">Belongs to the bacterial sugar transferase family.</text>
</comment>
<comment type="subcellular location">
    <subcellularLocation>
        <location evidence="1">Cell membrane</location>
    </subcellularLocation>
</comment>
<organism evidence="10 11">
    <name type="scientific">Pseudanabaena cinerea FACHB-1277</name>
    <dbReference type="NCBI Taxonomy" id="2949581"/>
    <lineage>
        <taxon>Bacteria</taxon>
        <taxon>Bacillati</taxon>
        <taxon>Cyanobacteriota</taxon>
        <taxon>Cyanophyceae</taxon>
        <taxon>Pseudanabaenales</taxon>
        <taxon>Pseudanabaenaceae</taxon>
        <taxon>Pseudanabaena</taxon>
        <taxon>Pseudanabaena cinerea</taxon>
    </lineage>
</organism>
<keyword evidence="6 8" id="KW-1133">Transmembrane helix</keyword>
<dbReference type="Pfam" id="PF02397">
    <property type="entry name" value="Bac_transf"/>
    <property type="match status" value="1"/>
</dbReference>
<evidence type="ECO:0000256" key="8">
    <source>
        <dbReference type="SAM" id="Phobius"/>
    </source>
</evidence>
<dbReference type="GO" id="GO:0016780">
    <property type="term" value="F:phosphotransferase activity, for other substituted phosphate groups"/>
    <property type="evidence" value="ECO:0007669"/>
    <property type="project" value="TreeGrafter"/>
</dbReference>
<name>A0A926Z7H0_9CYAN</name>
<dbReference type="EMBL" id="JACJPY010000062">
    <property type="protein sequence ID" value="MBD2151687.1"/>
    <property type="molecule type" value="Genomic_DNA"/>
</dbReference>
<sequence>MVTRSKVKSSLKGSLKDAWKNSLTSQSRSLSDRSDLGKTDHYAAWGKRLFDIVFSLAVLVFLSPIYLAIAILILISSRGSILYVHPRVGLNGREFKCLKFRTMVTGADRFLEDYLNTCPISRAEYQSSFKLKYDPRITKIGRFLRVTSLDELPQFWNVLIGDMSVVGPRPLVQAELAKYGKAIEQVLSVRPGIAGIWQVSGRNDLPYSRRIHLDASYVRRMGFGFDLWLILKTMLVVICPRGAY</sequence>
<dbReference type="RefSeq" id="WP_190352104.1">
    <property type="nucleotide sequence ID" value="NZ_JACJPY010000062.1"/>
</dbReference>
<feature type="domain" description="Bacterial sugar transferase" evidence="9">
    <location>
        <begin position="47"/>
        <end position="238"/>
    </location>
</feature>